<keyword evidence="7" id="KW-1185">Reference proteome</keyword>
<feature type="region of interest" description="Disordered" evidence="4">
    <location>
        <begin position="592"/>
        <end position="664"/>
    </location>
</feature>
<dbReference type="GO" id="GO:0016787">
    <property type="term" value="F:hydrolase activity"/>
    <property type="evidence" value="ECO:0007669"/>
    <property type="project" value="UniProtKB-KW"/>
</dbReference>
<feature type="compositionally biased region" description="Basic residues" evidence="4">
    <location>
        <begin position="964"/>
        <end position="974"/>
    </location>
</feature>
<evidence type="ECO:0000259" key="5">
    <source>
        <dbReference type="PROSITE" id="PS51194"/>
    </source>
</evidence>
<dbReference type="SMART" id="SM00487">
    <property type="entry name" value="DEXDc"/>
    <property type="match status" value="1"/>
</dbReference>
<evidence type="ECO:0000256" key="3">
    <source>
        <dbReference type="ARBA" id="ARBA00022840"/>
    </source>
</evidence>
<dbReference type="CDD" id="cd18793">
    <property type="entry name" value="SF2_C_SNF"/>
    <property type="match status" value="1"/>
</dbReference>
<dbReference type="OrthoDB" id="2801544at2759"/>
<feature type="domain" description="Helicase C-terminal" evidence="5">
    <location>
        <begin position="713"/>
        <end position="871"/>
    </location>
</feature>
<dbReference type="PROSITE" id="PS51194">
    <property type="entry name" value="HELICASE_CTER"/>
    <property type="match status" value="1"/>
</dbReference>
<reference evidence="6 7" key="1">
    <citation type="submission" date="2013-07" db="EMBL/GenBank/DDBJ databases">
        <title>The Genome Sequence of Cryptococcus heveanensis BCC8398.</title>
        <authorList>
            <consortium name="The Broad Institute Genome Sequencing Platform"/>
            <person name="Cuomo C."/>
            <person name="Litvintseva A."/>
            <person name="Chen Y."/>
            <person name="Heitman J."/>
            <person name="Sun S."/>
            <person name="Springer D."/>
            <person name="Dromer F."/>
            <person name="Young S.K."/>
            <person name="Zeng Q."/>
            <person name="Gargeya S."/>
            <person name="Fitzgerald M."/>
            <person name="Abouelleil A."/>
            <person name="Alvarado L."/>
            <person name="Berlin A.M."/>
            <person name="Chapman S.B."/>
            <person name="Dewar J."/>
            <person name="Goldberg J."/>
            <person name="Griggs A."/>
            <person name="Gujja S."/>
            <person name="Hansen M."/>
            <person name="Howarth C."/>
            <person name="Imamovic A."/>
            <person name="Larimer J."/>
            <person name="McCowan C."/>
            <person name="Murphy C."/>
            <person name="Pearson M."/>
            <person name="Priest M."/>
            <person name="Roberts A."/>
            <person name="Saif S."/>
            <person name="Shea T."/>
            <person name="Sykes S."/>
            <person name="Wortman J."/>
            <person name="Nusbaum C."/>
            <person name="Birren B."/>
        </authorList>
    </citation>
    <scope>NUCLEOTIDE SEQUENCE [LARGE SCALE GENOMIC DNA]</scope>
    <source>
        <strain evidence="6 7">BCC8398</strain>
    </source>
</reference>
<dbReference type="SUPFAM" id="SSF52540">
    <property type="entry name" value="P-loop containing nucleoside triphosphate hydrolases"/>
    <property type="match status" value="2"/>
</dbReference>
<feature type="region of interest" description="Disordered" evidence="4">
    <location>
        <begin position="896"/>
        <end position="974"/>
    </location>
</feature>
<accession>A0A1B9GPK4</accession>
<gene>
    <name evidence="6" type="ORF">I316_05666</name>
</gene>
<dbReference type="InterPro" id="IPR027417">
    <property type="entry name" value="P-loop_NTPase"/>
</dbReference>
<keyword evidence="3" id="KW-0067">ATP-binding</keyword>
<evidence type="ECO:0000256" key="1">
    <source>
        <dbReference type="ARBA" id="ARBA00022741"/>
    </source>
</evidence>
<dbReference type="GO" id="GO:0008094">
    <property type="term" value="F:ATP-dependent activity, acting on DNA"/>
    <property type="evidence" value="ECO:0007669"/>
    <property type="project" value="TreeGrafter"/>
</dbReference>
<dbReference type="InterPro" id="IPR014001">
    <property type="entry name" value="Helicase_ATP-bd"/>
</dbReference>
<protein>
    <recommendedName>
        <fullName evidence="5">Helicase C-terminal domain-containing protein</fullName>
    </recommendedName>
</protein>
<feature type="compositionally biased region" description="Basic and acidic residues" evidence="4">
    <location>
        <begin position="598"/>
        <end position="622"/>
    </location>
</feature>
<name>A0A1B9GPK4_9TREE</name>
<dbReference type="PANTHER" id="PTHR45626:SF51">
    <property type="entry name" value="SNF2-RELATED DOMAIN-CONTAINING PROTEIN"/>
    <property type="match status" value="1"/>
</dbReference>
<dbReference type="Pfam" id="PF00271">
    <property type="entry name" value="Helicase_C"/>
    <property type="match status" value="1"/>
</dbReference>
<sequence length="974" mass="108365">MVQMETQPRRLVDPLFTRFTEAGRETTYYINLRNWDIQRNPGWYDLPRGGILCEQMGTGKTLMCLSLITSSLHQPTLPSSNSIDLSPVTTDVAERTYPFAANAALRQMTGFPKAKTQLALPSLVDLTANLLAIHDPSARHTLSLPPAITDILHRKTFYCPLPADDHCARAARRRSTTNTVNKVFLAKGTLLVVPAILLEQWKSEMAEHLEVGALNVLTVAGSLPGIETLLDFDLILRNSSAHLGFAMEETEYRRNKGLPPSVLLQARWKRIILDEGHVAASKTTNAMAFSRQLNVERRWLVSGTPTRHLQQGGETEMETLEDSTAPAMGSSSAAQSHNEHVTPLPEALLRQWSSKELEDATRIGQMVGGFLAAEPYKSDMGFQQHVTAELRGPEGPSIGSVRRLKDIMAGVIVKHGPKEIDHEATLPPSTITTTVLQFDPMQRITYNVLAALVASNVYTSGGEDIDYFLHQNNRDTFLRVISNLNLACFWYSASEIGAEDGLRRTRYWLETHPNANQHAREQLEEACKHLEAALQTPGWNQWMKEGVSMPMDGSELPEAIQAAWSDSASERPDMVDVYSLLTIREANKAGTTLDQLEEQGRLHREQKQLDVKRELDQHEGRRSKGKGRKTKDNGWSAANAPQAAPKTSRKLTSNEKRKRPQDEIEQRLEEAERNALVSTIATMPGNSRTDDESGPRPLPTFIHTRSRSAKANFVAKLVLDAPEGDKFVIFGDVYELGHLTELLDLLDITSTYVGGHSIDRRTALESFQKPEIKVCLLDLRTGARGLNLVVANCVIFLQPIWSPDVQAQAIKRVHRIGQTRPTQIHILVTEGTFEEEIAQRSLKNRSDDAEKLYSRNMIENPRFVYAEKQQTDSFAVRFVPKGELLRSVDDVVMTPTAPTAAPSASSSLTSTPTETSLLTPTDRGGSSLEQRMFASPSRYNREKMGDMMASAADAEDGKDGDGKTKKKRVRVTFV</sequence>
<feature type="compositionally biased region" description="Basic and acidic residues" evidence="4">
    <location>
        <begin position="652"/>
        <end position="664"/>
    </location>
</feature>
<dbReference type="InterPro" id="IPR001650">
    <property type="entry name" value="Helicase_C-like"/>
</dbReference>
<dbReference type="Gene3D" id="3.40.50.10810">
    <property type="entry name" value="Tandem AAA-ATPase domain"/>
    <property type="match status" value="1"/>
</dbReference>
<evidence type="ECO:0000256" key="2">
    <source>
        <dbReference type="ARBA" id="ARBA00022801"/>
    </source>
</evidence>
<dbReference type="PANTHER" id="PTHR45626">
    <property type="entry name" value="TRANSCRIPTION TERMINATION FACTOR 2-RELATED"/>
    <property type="match status" value="1"/>
</dbReference>
<reference evidence="7" key="2">
    <citation type="submission" date="2013-12" db="EMBL/GenBank/DDBJ databases">
        <title>Evolution of pathogenesis and genome organization in the Tremellales.</title>
        <authorList>
            <person name="Cuomo C."/>
            <person name="Litvintseva A."/>
            <person name="Heitman J."/>
            <person name="Chen Y."/>
            <person name="Sun S."/>
            <person name="Springer D."/>
            <person name="Dromer F."/>
            <person name="Young S."/>
            <person name="Zeng Q."/>
            <person name="Chapman S."/>
            <person name="Gujja S."/>
            <person name="Saif S."/>
            <person name="Birren B."/>
        </authorList>
    </citation>
    <scope>NUCLEOTIDE SEQUENCE [LARGE SCALE GENOMIC DNA]</scope>
    <source>
        <strain evidence="7">BCC8398</strain>
    </source>
</reference>
<dbReference type="SMART" id="SM00490">
    <property type="entry name" value="HELICc"/>
    <property type="match status" value="1"/>
</dbReference>
<dbReference type="InterPro" id="IPR038718">
    <property type="entry name" value="SNF2-like_sf"/>
</dbReference>
<dbReference type="GO" id="GO:0005524">
    <property type="term" value="F:ATP binding"/>
    <property type="evidence" value="ECO:0007669"/>
    <property type="project" value="UniProtKB-KW"/>
</dbReference>
<keyword evidence="1" id="KW-0547">Nucleotide-binding</keyword>
<dbReference type="InterPro" id="IPR000330">
    <property type="entry name" value="SNF2_N"/>
</dbReference>
<dbReference type="STRING" id="1296120.A0A1B9GPK4"/>
<keyword evidence="2" id="KW-0378">Hydrolase</keyword>
<evidence type="ECO:0000256" key="4">
    <source>
        <dbReference type="SAM" id="MobiDB-lite"/>
    </source>
</evidence>
<dbReference type="Gene3D" id="3.40.50.300">
    <property type="entry name" value="P-loop containing nucleotide triphosphate hydrolases"/>
    <property type="match status" value="1"/>
</dbReference>
<dbReference type="GO" id="GO:0006281">
    <property type="term" value="P:DNA repair"/>
    <property type="evidence" value="ECO:0007669"/>
    <property type="project" value="TreeGrafter"/>
</dbReference>
<proteinExistence type="predicted"/>
<evidence type="ECO:0000313" key="7">
    <source>
        <dbReference type="Proteomes" id="UP000092666"/>
    </source>
</evidence>
<dbReference type="Pfam" id="PF00176">
    <property type="entry name" value="SNF2-rel_dom"/>
    <property type="match status" value="1"/>
</dbReference>
<dbReference type="InterPro" id="IPR049730">
    <property type="entry name" value="SNF2/RAD54-like_C"/>
</dbReference>
<organism evidence="6 7">
    <name type="scientific">Kwoniella heveanensis BCC8398</name>
    <dbReference type="NCBI Taxonomy" id="1296120"/>
    <lineage>
        <taxon>Eukaryota</taxon>
        <taxon>Fungi</taxon>
        <taxon>Dikarya</taxon>
        <taxon>Basidiomycota</taxon>
        <taxon>Agaricomycotina</taxon>
        <taxon>Tremellomycetes</taxon>
        <taxon>Tremellales</taxon>
        <taxon>Cryptococcaceae</taxon>
        <taxon>Kwoniella</taxon>
    </lineage>
</organism>
<dbReference type="InterPro" id="IPR050628">
    <property type="entry name" value="SNF2_RAD54_helicase_TF"/>
</dbReference>
<evidence type="ECO:0000313" key="6">
    <source>
        <dbReference type="EMBL" id="OCF32745.1"/>
    </source>
</evidence>
<dbReference type="GO" id="GO:0005634">
    <property type="term" value="C:nucleus"/>
    <property type="evidence" value="ECO:0007669"/>
    <property type="project" value="TreeGrafter"/>
</dbReference>
<dbReference type="Proteomes" id="UP000092666">
    <property type="component" value="Unassembled WGS sequence"/>
</dbReference>
<dbReference type="EMBL" id="KV700129">
    <property type="protein sequence ID" value="OCF32745.1"/>
    <property type="molecule type" value="Genomic_DNA"/>
</dbReference>
<feature type="compositionally biased region" description="Low complexity" evidence="4">
    <location>
        <begin position="896"/>
        <end position="921"/>
    </location>
</feature>
<dbReference type="AlphaFoldDB" id="A0A1B9GPK4"/>